<evidence type="ECO:0000313" key="2">
    <source>
        <dbReference type="EMBL" id="OJJ08296.1"/>
    </source>
</evidence>
<dbReference type="Proteomes" id="UP000184073">
    <property type="component" value="Unassembled WGS sequence"/>
</dbReference>
<evidence type="ECO:0008006" key="4">
    <source>
        <dbReference type="Google" id="ProtNLM"/>
    </source>
</evidence>
<dbReference type="VEuPathDB" id="FungiDB:ASPVEDRAFT_47461"/>
<sequence>MAPHPQYEPSPPKVKQSQYWPKIPDLITFYGALLIVLLFIRYFVSRLLRQWRRRETRSSTFTEEVPVFMVENDIKKSAAGKGDD</sequence>
<reference evidence="3" key="1">
    <citation type="journal article" date="2017" name="Genome Biol.">
        <title>Comparative genomics reveals high biological diversity and specific adaptations in the industrially and medically important fungal genus Aspergillus.</title>
        <authorList>
            <person name="de Vries R.P."/>
            <person name="Riley R."/>
            <person name="Wiebenga A."/>
            <person name="Aguilar-Osorio G."/>
            <person name="Amillis S."/>
            <person name="Uchima C.A."/>
            <person name="Anderluh G."/>
            <person name="Asadollahi M."/>
            <person name="Askin M."/>
            <person name="Barry K."/>
            <person name="Battaglia E."/>
            <person name="Bayram O."/>
            <person name="Benocci T."/>
            <person name="Braus-Stromeyer S.A."/>
            <person name="Caldana C."/>
            <person name="Canovas D."/>
            <person name="Cerqueira G.C."/>
            <person name="Chen F."/>
            <person name="Chen W."/>
            <person name="Choi C."/>
            <person name="Clum A."/>
            <person name="Dos Santos R.A."/>
            <person name="Damasio A.R."/>
            <person name="Diallinas G."/>
            <person name="Emri T."/>
            <person name="Fekete E."/>
            <person name="Flipphi M."/>
            <person name="Freyberg S."/>
            <person name="Gallo A."/>
            <person name="Gournas C."/>
            <person name="Habgood R."/>
            <person name="Hainaut M."/>
            <person name="Harispe M.L."/>
            <person name="Henrissat B."/>
            <person name="Hilden K.S."/>
            <person name="Hope R."/>
            <person name="Hossain A."/>
            <person name="Karabika E."/>
            <person name="Karaffa L."/>
            <person name="Karanyi Z."/>
            <person name="Krasevec N."/>
            <person name="Kuo A."/>
            <person name="Kusch H."/>
            <person name="LaButti K."/>
            <person name="Lagendijk E.L."/>
            <person name="Lapidus A."/>
            <person name="Levasseur A."/>
            <person name="Lindquist E."/>
            <person name="Lipzen A."/>
            <person name="Logrieco A.F."/>
            <person name="MacCabe A."/>
            <person name="Maekelae M.R."/>
            <person name="Malavazi I."/>
            <person name="Melin P."/>
            <person name="Meyer V."/>
            <person name="Mielnichuk N."/>
            <person name="Miskei M."/>
            <person name="Molnar A.P."/>
            <person name="Mule G."/>
            <person name="Ngan C.Y."/>
            <person name="Orejas M."/>
            <person name="Orosz E."/>
            <person name="Ouedraogo J.P."/>
            <person name="Overkamp K.M."/>
            <person name="Park H.-S."/>
            <person name="Perrone G."/>
            <person name="Piumi F."/>
            <person name="Punt P.J."/>
            <person name="Ram A.F."/>
            <person name="Ramon A."/>
            <person name="Rauscher S."/>
            <person name="Record E."/>
            <person name="Riano-Pachon D.M."/>
            <person name="Robert V."/>
            <person name="Roehrig J."/>
            <person name="Ruller R."/>
            <person name="Salamov A."/>
            <person name="Salih N.S."/>
            <person name="Samson R.A."/>
            <person name="Sandor E."/>
            <person name="Sanguinetti M."/>
            <person name="Schuetze T."/>
            <person name="Sepcic K."/>
            <person name="Shelest E."/>
            <person name="Sherlock G."/>
            <person name="Sophianopoulou V."/>
            <person name="Squina F.M."/>
            <person name="Sun H."/>
            <person name="Susca A."/>
            <person name="Todd R.B."/>
            <person name="Tsang A."/>
            <person name="Unkles S.E."/>
            <person name="van de Wiele N."/>
            <person name="van Rossen-Uffink D."/>
            <person name="Oliveira J.V."/>
            <person name="Vesth T.C."/>
            <person name="Visser J."/>
            <person name="Yu J.-H."/>
            <person name="Zhou M."/>
            <person name="Andersen M.R."/>
            <person name="Archer D.B."/>
            <person name="Baker S.E."/>
            <person name="Benoit I."/>
            <person name="Brakhage A.A."/>
            <person name="Braus G.H."/>
            <person name="Fischer R."/>
            <person name="Frisvad J.C."/>
            <person name="Goldman G.H."/>
            <person name="Houbraken J."/>
            <person name="Oakley B."/>
            <person name="Pocsi I."/>
            <person name="Scazzocchio C."/>
            <person name="Seiboth B."/>
            <person name="vanKuyk P.A."/>
            <person name="Wortman J."/>
            <person name="Dyer P.S."/>
            <person name="Grigoriev I.V."/>
        </authorList>
    </citation>
    <scope>NUCLEOTIDE SEQUENCE [LARGE SCALE GENOMIC DNA]</scope>
    <source>
        <strain evidence="3">CBS 583.65</strain>
    </source>
</reference>
<name>A0A1L9Q3H8_ASPVE</name>
<dbReference type="AlphaFoldDB" id="A0A1L9Q3H8"/>
<evidence type="ECO:0000256" key="1">
    <source>
        <dbReference type="SAM" id="Phobius"/>
    </source>
</evidence>
<organism evidence="2 3">
    <name type="scientific">Aspergillus versicolor CBS 583.65</name>
    <dbReference type="NCBI Taxonomy" id="1036611"/>
    <lineage>
        <taxon>Eukaryota</taxon>
        <taxon>Fungi</taxon>
        <taxon>Dikarya</taxon>
        <taxon>Ascomycota</taxon>
        <taxon>Pezizomycotina</taxon>
        <taxon>Eurotiomycetes</taxon>
        <taxon>Eurotiomycetidae</taxon>
        <taxon>Eurotiales</taxon>
        <taxon>Aspergillaceae</taxon>
        <taxon>Aspergillus</taxon>
        <taxon>Aspergillus subgen. Nidulantes</taxon>
    </lineage>
</organism>
<evidence type="ECO:0000313" key="3">
    <source>
        <dbReference type="Proteomes" id="UP000184073"/>
    </source>
</evidence>
<dbReference type="RefSeq" id="XP_040674058.1">
    <property type="nucleotide sequence ID" value="XM_040813786.1"/>
</dbReference>
<proteinExistence type="predicted"/>
<feature type="transmembrane region" description="Helical" evidence="1">
    <location>
        <begin position="27"/>
        <end position="44"/>
    </location>
</feature>
<keyword evidence="1" id="KW-0812">Transmembrane</keyword>
<protein>
    <recommendedName>
        <fullName evidence="4">Copper transporter</fullName>
    </recommendedName>
</protein>
<gene>
    <name evidence="2" type="ORF">ASPVEDRAFT_47461</name>
</gene>
<dbReference type="EMBL" id="KV878139">
    <property type="protein sequence ID" value="OJJ08296.1"/>
    <property type="molecule type" value="Genomic_DNA"/>
</dbReference>
<keyword evidence="1" id="KW-0472">Membrane</keyword>
<keyword evidence="1" id="KW-1133">Transmembrane helix</keyword>
<accession>A0A1L9Q3H8</accession>
<dbReference type="GeneID" id="63729297"/>
<keyword evidence="3" id="KW-1185">Reference proteome</keyword>